<evidence type="ECO:0000256" key="1">
    <source>
        <dbReference type="SAM" id="SignalP"/>
    </source>
</evidence>
<dbReference type="VEuPathDB" id="FungiDB:F9C07_1925725"/>
<dbReference type="AlphaFoldDB" id="A0A7U2MZ36"/>
<keyword evidence="3" id="KW-1185">Reference proteome</keyword>
<reference evidence="3" key="1">
    <citation type="journal article" date="2021" name="G3 (Bethesda)">
        <title>Chromosome assembled and annotated genome sequence of Aspergillus flavus NRRL 3357.</title>
        <authorList>
            <person name="Skerker J.M."/>
            <person name="Pianalto K.M."/>
            <person name="Mondo S.J."/>
            <person name="Yang K."/>
            <person name="Arkin A.P."/>
            <person name="Keller N.P."/>
            <person name="Grigoriev I.V."/>
            <person name="Louise Glass N.L."/>
        </authorList>
    </citation>
    <scope>NUCLEOTIDE SEQUENCE [LARGE SCALE GENOMIC DNA]</scope>
    <source>
        <strain evidence="3">ATCC 200026 / FGSC A1120 / IAM 13836 / NRRL 3357 / JCM 12722 / SRRC 167</strain>
    </source>
</reference>
<dbReference type="Proteomes" id="UP000596276">
    <property type="component" value="Chromosome 8"/>
</dbReference>
<evidence type="ECO:0008006" key="4">
    <source>
        <dbReference type="Google" id="ProtNLM"/>
    </source>
</evidence>
<name>A0A7U2MZ36_ASPFN</name>
<proteinExistence type="predicted"/>
<feature type="signal peptide" evidence="1">
    <location>
        <begin position="1"/>
        <end position="18"/>
    </location>
</feature>
<evidence type="ECO:0000313" key="2">
    <source>
        <dbReference type="EMBL" id="QRD92512.1"/>
    </source>
</evidence>
<sequence length="93" mass="10209">MHKGCYLILLGLNWYSLAHITLPEIEPWGFSNCIHGIPVSGVVFNPSNTPLRASDSNNNNNNNSPFRRLSGGHQLAILQAPLSIFEHGLSSLK</sequence>
<feature type="chain" id="PRO_5031281107" description="Secreted protein" evidence="1">
    <location>
        <begin position="19"/>
        <end position="93"/>
    </location>
</feature>
<evidence type="ECO:0000313" key="3">
    <source>
        <dbReference type="Proteomes" id="UP000596276"/>
    </source>
</evidence>
<dbReference type="EMBL" id="CP044616">
    <property type="protein sequence ID" value="QRD92512.1"/>
    <property type="molecule type" value="Genomic_DNA"/>
</dbReference>
<organism evidence="2 3">
    <name type="scientific">Aspergillus flavus (strain ATCC 200026 / FGSC A1120 / IAM 13836 / NRRL 3357 / JCM 12722 / SRRC 167)</name>
    <dbReference type="NCBI Taxonomy" id="332952"/>
    <lineage>
        <taxon>Eukaryota</taxon>
        <taxon>Fungi</taxon>
        <taxon>Dikarya</taxon>
        <taxon>Ascomycota</taxon>
        <taxon>Pezizomycotina</taxon>
        <taxon>Eurotiomycetes</taxon>
        <taxon>Eurotiomycetidae</taxon>
        <taxon>Eurotiales</taxon>
        <taxon>Aspergillaceae</taxon>
        <taxon>Aspergillus</taxon>
        <taxon>Aspergillus subgen. Circumdati</taxon>
    </lineage>
</organism>
<accession>A0A7U2MZ36</accession>
<protein>
    <recommendedName>
        <fullName evidence="4">Secreted protein</fullName>
    </recommendedName>
</protein>
<keyword evidence="1" id="KW-0732">Signal</keyword>
<gene>
    <name evidence="2" type="ORF">F9C07_1925725</name>
</gene>